<feature type="region of interest" description="Disordered" evidence="2">
    <location>
        <begin position="1"/>
        <end position="374"/>
    </location>
</feature>
<feature type="coiled-coil region" evidence="1">
    <location>
        <begin position="415"/>
        <end position="518"/>
    </location>
</feature>
<sequence length="820" mass="91631">MFKKGKQALLRRGKQNEKEPEHLNHSQKASSNDSSHHDSSEHSDKQSADHFADHGTPNDGIQPSPSPEESDFRWSIKPDARLSDGAIGMKSKKQNTARNNKMTMLGATPEGRPHNSSDDSGDDPYLTSDDDNMHLGAPLANHEEVPTEEDPTPVPIEEEEPTTVPIEESPTSEDSIQKEEMAPKKRKKKKKSGISTSSRSSGGSKKRSEDVGISNSSRSTKSKKAKTKKLKKDGVKKTKKKKKKAGEDSEGLEVEAPKKKSSLKDRFRASLAMIGGGSAAQTKDLDKEIIAAIEEDGSEQVEDNDTPDSPLVDSTSVEPETITEKEQSSPSVESETVTEKEKQVSRLTDLVKGGGAPANGEIAPKEQIREGAKRMKAMQTLRSCAVDTHFSAAFSSEPDKSVSAGLMSESDKDTVDKMLAELRQYEIQLEQERNQLIADRDMLQLQQESVEHLLEEETQKAQQLEARVSELENILESEVYRKENEELMMKVQLMETELKRQEDSLAKMVADKQEVMKRQNSTSTERTSSIVSNWDSADLILDGSEVQSEKRSSSLMTVPGDAKLQGELLQLRSSLNHKDNALEEQAKEIAKLKEQLEQSDENQKLSQVEAACEEFRNESKENRSEVERLKKQLAKVEAEKQAEIIKGERWKQLEEEKTKALREAEYEKNEALKKLDTHLLLNLKTTKTRESTINNVLDIGTPAQYATTTPTEIIEETDEIEESEFNDSEKQEKTNWFGRRGKEVEELKGIKKKRLSIEEAEELNWFGFGGDGDDKVQEKDDNAASGWFGFGGKEKKDDRNENSGFFGFGKKGNSEQVIAA</sequence>
<feature type="compositionally biased region" description="Basic and acidic residues" evidence="2">
    <location>
        <begin position="34"/>
        <end position="53"/>
    </location>
</feature>
<feature type="compositionally biased region" description="Basic and acidic residues" evidence="2">
    <location>
        <begin position="255"/>
        <end position="268"/>
    </location>
</feature>
<proteinExistence type="predicted"/>
<feature type="compositionally biased region" description="Basic and acidic residues" evidence="2">
    <location>
        <begin position="363"/>
        <end position="373"/>
    </location>
</feature>
<feature type="coiled-coil region" evidence="1">
    <location>
        <begin position="575"/>
        <end position="674"/>
    </location>
</feature>
<feature type="compositionally biased region" description="Basic residues" evidence="2">
    <location>
        <begin position="1"/>
        <end position="13"/>
    </location>
</feature>
<dbReference type="EMBL" id="CAKOGP040000169">
    <property type="protein sequence ID" value="CAJ1931632.1"/>
    <property type="molecule type" value="Genomic_DNA"/>
</dbReference>
<organism evidence="3 4">
    <name type="scientific">Cylindrotheca closterium</name>
    <dbReference type="NCBI Taxonomy" id="2856"/>
    <lineage>
        <taxon>Eukaryota</taxon>
        <taxon>Sar</taxon>
        <taxon>Stramenopiles</taxon>
        <taxon>Ochrophyta</taxon>
        <taxon>Bacillariophyta</taxon>
        <taxon>Bacillariophyceae</taxon>
        <taxon>Bacillariophycidae</taxon>
        <taxon>Bacillariales</taxon>
        <taxon>Bacillariaceae</taxon>
        <taxon>Cylindrotheca</taxon>
    </lineage>
</organism>
<feature type="compositionally biased region" description="Basic and acidic residues" evidence="2">
    <location>
        <begin position="772"/>
        <end position="782"/>
    </location>
</feature>
<feature type="region of interest" description="Disordered" evidence="2">
    <location>
        <begin position="768"/>
        <end position="820"/>
    </location>
</feature>
<keyword evidence="4" id="KW-1185">Reference proteome</keyword>
<gene>
    <name evidence="3" type="ORF">CYCCA115_LOCUS2474</name>
</gene>
<feature type="compositionally biased region" description="Basic and acidic residues" evidence="2">
    <location>
        <begin position="792"/>
        <end position="801"/>
    </location>
</feature>
<name>A0AAD2CEG5_9STRA</name>
<evidence type="ECO:0000256" key="2">
    <source>
        <dbReference type="SAM" id="MobiDB-lite"/>
    </source>
</evidence>
<protein>
    <submittedName>
        <fullName evidence="3">Uncharacterized protein</fullName>
    </submittedName>
</protein>
<dbReference type="AlphaFoldDB" id="A0AAD2CEG5"/>
<accession>A0AAD2CEG5</accession>
<feature type="compositionally biased region" description="Low complexity" evidence="2">
    <location>
        <begin position="193"/>
        <end position="203"/>
    </location>
</feature>
<dbReference type="Proteomes" id="UP001295423">
    <property type="component" value="Unassembled WGS sequence"/>
</dbReference>
<evidence type="ECO:0000256" key="1">
    <source>
        <dbReference type="SAM" id="Coils"/>
    </source>
</evidence>
<feature type="compositionally biased region" description="Basic and acidic residues" evidence="2">
    <location>
        <begin position="70"/>
        <end position="82"/>
    </location>
</feature>
<evidence type="ECO:0000313" key="4">
    <source>
        <dbReference type="Proteomes" id="UP001295423"/>
    </source>
</evidence>
<feature type="compositionally biased region" description="Acidic residues" evidence="2">
    <location>
        <begin position="293"/>
        <end position="306"/>
    </location>
</feature>
<evidence type="ECO:0000313" key="3">
    <source>
        <dbReference type="EMBL" id="CAJ1931632.1"/>
    </source>
</evidence>
<feature type="compositionally biased region" description="Acidic residues" evidence="2">
    <location>
        <begin position="146"/>
        <end position="161"/>
    </location>
</feature>
<feature type="compositionally biased region" description="Basic residues" evidence="2">
    <location>
        <begin position="220"/>
        <end position="231"/>
    </location>
</feature>
<feature type="compositionally biased region" description="Basic and acidic residues" evidence="2">
    <location>
        <begin position="14"/>
        <end position="24"/>
    </location>
</feature>
<feature type="compositionally biased region" description="Low complexity" evidence="2">
    <location>
        <begin position="162"/>
        <end position="173"/>
    </location>
</feature>
<keyword evidence="1" id="KW-0175">Coiled coil</keyword>
<reference evidence="3" key="1">
    <citation type="submission" date="2023-08" db="EMBL/GenBank/DDBJ databases">
        <authorList>
            <person name="Audoor S."/>
            <person name="Bilcke G."/>
        </authorList>
    </citation>
    <scope>NUCLEOTIDE SEQUENCE</scope>
</reference>
<comment type="caution">
    <text evidence="3">The sequence shown here is derived from an EMBL/GenBank/DDBJ whole genome shotgun (WGS) entry which is preliminary data.</text>
</comment>